<name>A0AAD9S9G3_PHOAM</name>
<reference evidence="1" key="1">
    <citation type="submission" date="2023-06" db="EMBL/GenBank/DDBJ databases">
        <authorList>
            <person name="Noh H."/>
        </authorList>
    </citation>
    <scope>NUCLEOTIDE SEQUENCE</scope>
    <source>
        <strain evidence="1">DUCC20226</strain>
    </source>
</reference>
<dbReference type="Proteomes" id="UP001265746">
    <property type="component" value="Unassembled WGS sequence"/>
</dbReference>
<protein>
    <submittedName>
        <fullName evidence="1">Uncharacterized protein</fullName>
    </submittedName>
</protein>
<dbReference type="Pfam" id="PF16093">
    <property type="entry name" value="PAC4"/>
    <property type="match status" value="1"/>
</dbReference>
<dbReference type="InterPro" id="IPR032157">
    <property type="entry name" value="PAC4"/>
</dbReference>
<keyword evidence="2" id="KW-1185">Reference proteome</keyword>
<evidence type="ECO:0000313" key="2">
    <source>
        <dbReference type="Proteomes" id="UP001265746"/>
    </source>
</evidence>
<organism evidence="1 2">
    <name type="scientific">Phomopsis amygdali</name>
    <name type="common">Fusicoccum amygdali</name>
    <dbReference type="NCBI Taxonomy" id="1214568"/>
    <lineage>
        <taxon>Eukaryota</taxon>
        <taxon>Fungi</taxon>
        <taxon>Dikarya</taxon>
        <taxon>Ascomycota</taxon>
        <taxon>Pezizomycotina</taxon>
        <taxon>Sordariomycetes</taxon>
        <taxon>Sordariomycetidae</taxon>
        <taxon>Diaporthales</taxon>
        <taxon>Diaporthaceae</taxon>
        <taxon>Diaporthe</taxon>
    </lineage>
</organism>
<dbReference type="EMBL" id="JAUJFL010000005">
    <property type="protein sequence ID" value="KAK2602769.1"/>
    <property type="molecule type" value="Genomic_DNA"/>
</dbReference>
<comment type="caution">
    <text evidence="1">The sequence shown here is derived from an EMBL/GenBank/DDBJ whole genome shotgun (WGS) entry which is preliminary data.</text>
</comment>
<dbReference type="GO" id="GO:0043248">
    <property type="term" value="P:proteasome assembly"/>
    <property type="evidence" value="ECO:0007669"/>
    <property type="project" value="InterPro"/>
</dbReference>
<sequence length="148" mass="15867">MATETFQLSFPLPRSLEARVYVRLIIQAKSIMIFLTTAAADELGIPPPMGSFVYALPDKLNPGQPLSTPLYTAGSSEDFTTRMARLIAKKAQLPVYVANSMSFSSTGLGGTVEEEMEAFRRVVEVVTGKLQDVLGITTGVSAMSVSSS</sequence>
<proteinExistence type="predicted"/>
<evidence type="ECO:0000313" key="1">
    <source>
        <dbReference type="EMBL" id="KAK2602769.1"/>
    </source>
</evidence>
<accession>A0AAD9S9G3</accession>
<dbReference type="AlphaFoldDB" id="A0AAD9S9G3"/>
<dbReference type="Gene3D" id="3.30.230.100">
    <property type="match status" value="1"/>
</dbReference>
<gene>
    <name evidence="1" type="ORF">N8I77_009276</name>
</gene>